<evidence type="ECO:0000313" key="3">
    <source>
        <dbReference type="Proteomes" id="UP000548707"/>
    </source>
</evidence>
<keyword evidence="2" id="KW-0560">Oxidoreductase</keyword>
<dbReference type="GO" id="GO:0004497">
    <property type="term" value="F:monooxygenase activity"/>
    <property type="evidence" value="ECO:0007669"/>
    <property type="project" value="UniProtKB-KW"/>
</dbReference>
<comment type="caution">
    <text evidence="2">The sequence shown here is derived from an EMBL/GenBank/DDBJ whole genome shotgun (WGS) entry which is preliminary data.</text>
</comment>
<dbReference type="PROSITE" id="PS51725">
    <property type="entry name" value="ABM"/>
    <property type="match status" value="1"/>
</dbReference>
<keyword evidence="2" id="KW-0503">Monooxygenase</keyword>
<dbReference type="Proteomes" id="UP000548707">
    <property type="component" value="Unassembled WGS sequence"/>
</dbReference>
<dbReference type="InterPro" id="IPR052936">
    <property type="entry name" value="Jasmonate_Hydroxylase-like"/>
</dbReference>
<organism evidence="2 3">
    <name type="scientific">Pseudomonas mandelii</name>
    <dbReference type="NCBI Taxonomy" id="75612"/>
    <lineage>
        <taxon>Bacteria</taxon>
        <taxon>Pseudomonadati</taxon>
        <taxon>Pseudomonadota</taxon>
        <taxon>Gammaproteobacteria</taxon>
        <taxon>Pseudomonadales</taxon>
        <taxon>Pseudomonadaceae</taxon>
        <taxon>Pseudomonas</taxon>
    </lineage>
</organism>
<dbReference type="Gene3D" id="3.30.70.100">
    <property type="match status" value="1"/>
</dbReference>
<evidence type="ECO:0000259" key="1">
    <source>
        <dbReference type="PROSITE" id="PS51725"/>
    </source>
</evidence>
<dbReference type="Pfam" id="PF03992">
    <property type="entry name" value="ABM"/>
    <property type="match status" value="1"/>
</dbReference>
<evidence type="ECO:0000313" key="2">
    <source>
        <dbReference type="EMBL" id="NMZ82517.1"/>
    </source>
</evidence>
<dbReference type="RefSeq" id="WP_077748667.1">
    <property type="nucleotide sequence ID" value="NZ_JAAQXV010000009.1"/>
</dbReference>
<dbReference type="PANTHER" id="PTHR37811">
    <property type="entry name" value="BLL5343 PROTEIN"/>
    <property type="match status" value="1"/>
</dbReference>
<dbReference type="SUPFAM" id="SSF54909">
    <property type="entry name" value="Dimeric alpha+beta barrel"/>
    <property type="match status" value="1"/>
</dbReference>
<dbReference type="InterPro" id="IPR011008">
    <property type="entry name" value="Dimeric_a/b-barrel"/>
</dbReference>
<name>A0AB36D331_9PSED</name>
<dbReference type="InterPro" id="IPR007138">
    <property type="entry name" value="ABM_dom"/>
</dbReference>
<dbReference type="PANTHER" id="PTHR37811:SF2">
    <property type="entry name" value="ABM DOMAIN-CONTAINING PROTEIN"/>
    <property type="match status" value="1"/>
</dbReference>
<proteinExistence type="predicted"/>
<protein>
    <submittedName>
        <fullName evidence="2">Antibiotic biosynthesis monooxygenase</fullName>
    </submittedName>
</protein>
<feature type="domain" description="ABM" evidence="1">
    <location>
        <begin position="10"/>
        <end position="96"/>
    </location>
</feature>
<dbReference type="AlphaFoldDB" id="A0AB36D331"/>
<dbReference type="EMBL" id="JAAQXV010000009">
    <property type="protein sequence ID" value="NMZ82517.1"/>
    <property type="molecule type" value="Genomic_DNA"/>
</dbReference>
<reference evidence="2 3" key="1">
    <citation type="journal article" date="2020" name="Front. Microbiol.">
        <title>Genetic Organization of the aprX-lipA2 Operon Affects the Proteolytic Potential of Pseudomonas Species in Milk.</title>
        <authorList>
            <person name="Maier C."/>
            <person name="Huptas C."/>
            <person name="von Neubeck M."/>
            <person name="Scherer S."/>
            <person name="Wenning M."/>
            <person name="Lucking G."/>
        </authorList>
    </citation>
    <scope>NUCLEOTIDE SEQUENCE [LARGE SCALE GENOMIC DNA]</scope>
    <source>
        <strain evidence="2 3">WS 5114</strain>
    </source>
</reference>
<gene>
    <name evidence="2" type="ORF">HBO26_24820</name>
</gene>
<accession>A0AB36D331</accession>
<sequence length="109" mass="12222">MIADTPSAPYYAVIFTSLRTDGDQGYAEAAERMLELAREQPGFLGVESARGEDGLGITVSYWASEAAILAWKHHPEHRAIRERGRSTWYSTCHTRVCKVERAYGFKAVK</sequence>